<dbReference type="EMBL" id="RZUI01000002">
    <property type="protein sequence ID" value="KAA8831468.1"/>
    <property type="molecule type" value="Genomic_DNA"/>
</dbReference>
<evidence type="ECO:0000313" key="1">
    <source>
        <dbReference type="EMBL" id="KAA8831468.1"/>
    </source>
</evidence>
<protein>
    <recommendedName>
        <fullName evidence="3">Head-to-tail stopper</fullName>
    </recommendedName>
</protein>
<evidence type="ECO:0000313" key="2">
    <source>
        <dbReference type="Proteomes" id="UP000412028"/>
    </source>
</evidence>
<dbReference type="OrthoDB" id="3267945at2"/>
<dbReference type="Proteomes" id="UP000412028">
    <property type="component" value="Unassembled WGS sequence"/>
</dbReference>
<accession>A0A5M9ZVC1</accession>
<proteinExistence type="predicted"/>
<evidence type="ECO:0008006" key="3">
    <source>
        <dbReference type="Google" id="ProtNLM"/>
    </source>
</evidence>
<name>A0A5M9ZVC1_9BIFI</name>
<reference evidence="1 2" key="1">
    <citation type="journal article" date="2019" name="Syst. Appl. Microbiol.">
        <title>Characterization of Bifidobacterium species in feaces of the Egyptian fruit bat: Description of B. vespertilionis sp. nov. and B. rousetti sp. nov.</title>
        <authorList>
            <person name="Modesto M."/>
            <person name="Satti M."/>
            <person name="Watanabe K."/>
            <person name="Puglisi E."/>
            <person name="Morelli L."/>
            <person name="Huang C.-H."/>
            <person name="Liou J.-S."/>
            <person name="Miyashita M."/>
            <person name="Tamura T."/>
            <person name="Saito S."/>
            <person name="Mori K."/>
            <person name="Huang L."/>
            <person name="Sciavilla P."/>
            <person name="Sandri C."/>
            <person name="Spiezio C."/>
            <person name="Vitali F."/>
            <person name="Cavalieri D."/>
            <person name="Perpetuini G."/>
            <person name="Tofalo R."/>
            <person name="Bonetti A."/>
            <person name="Arita M."/>
            <person name="Mattarelli P."/>
        </authorList>
    </citation>
    <scope>NUCLEOTIDE SEQUENCE [LARGE SCALE GENOMIC DNA]</scope>
    <source>
        <strain evidence="1 2">RST7</strain>
    </source>
</reference>
<comment type="caution">
    <text evidence="1">The sequence shown here is derived from an EMBL/GenBank/DDBJ whole genome shotgun (WGS) entry which is preliminary data.</text>
</comment>
<dbReference type="RefSeq" id="WP_150380654.1">
    <property type="nucleotide sequence ID" value="NZ_RZUI01000002.1"/>
</dbReference>
<gene>
    <name evidence="1" type="ORF">EMO89_01665</name>
</gene>
<organism evidence="1 2">
    <name type="scientific">Bifidobacterium tissieri</name>
    <dbReference type="NCBI Taxonomy" id="1630162"/>
    <lineage>
        <taxon>Bacteria</taxon>
        <taxon>Bacillati</taxon>
        <taxon>Actinomycetota</taxon>
        <taxon>Actinomycetes</taxon>
        <taxon>Bifidobacteriales</taxon>
        <taxon>Bifidobacteriaceae</taxon>
        <taxon>Bifidobacterium</taxon>
    </lineage>
</organism>
<dbReference type="AlphaFoldDB" id="A0A5M9ZVC1"/>
<sequence length="115" mass="12787">MSLPSWCSQTVAIRRAPLVSERGSRIPDWTHATSHPVSGCSVQPASATMTEDAQRVDGRSIRYVLYLPPTADIEDTDHVILPDGEYVIVDGMLRWEDILSGGLDHLQCRLARWEG</sequence>